<dbReference type="NCBIfam" id="NF005559">
    <property type="entry name" value="PRK07231.1"/>
    <property type="match status" value="1"/>
</dbReference>
<keyword evidence="2" id="KW-0560">Oxidoreductase</keyword>
<dbReference type="SUPFAM" id="SSF51735">
    <property type="entry name" value="NAD(P)-binding Rossmann-fold domains"/>
    <property type="match status" value="1"/>
</dbReference>
<reference evidence="3 4" key="1">
    <citation type="submission" date="2022-10" db="EMBL/GenBank/DDBJ databases">
        <title>Sphingomonas sp.</title>
        <authorList>
            <person name="Jin C."/>
        </authorList>
    </citation>
    <scope>NUCLEOTIDE SEQUENCE [LARGE SCALE GENOMIC DNA]</scope>
    <source>
        <strain evidence="3 4">BN140010</strain>
    </source>
</reference>
<dbReference type="InterPro" id="IPR002347">
    <property type="entry name" value="SDR_fam"/>
</dbReference>
<proteinExistence type="inferred from homology"/>
<name>A0ABT3JDM0_9SPHN</name>
<dbReference type="Proteomes" id="UP001526246">
    <property type="component" value="Unassembled WGS sequence"/>
</dbReference>
<dbReference type="Pfam" id="PF13561">
    <property type="entry name" value="adh_short_C2"/>
    <property type="match status" value="1"/>
</dbReference>
<evidence type="ECO:0000313" key="4">
    <source>
        <dbReference type="Proteomes" id="UP001526246"/>
    </source>
</evidence>
<evidence type="ECO:0000256" key="1">
    <source>
        <dbReference type="ARBA" id="ARBA00006484"/>
    </source>
</evidence>
<sequence length="256" mass="26439">MSDPASLRGKVGLISGAARGIGLAAARLLADRGMSIIAFDLPDAPFEEVLSIGKRVRASRGDATSAHDWQRAVEMAVQEFGGLDLLFNNAGVSGPIAPLLEYDEDAFDQVIAVNLRGVFLGIKYAGRAMRAAGRGGSIVNTSSVSGLGGGRNLIAYSASKHGVVGLTRVAAHELAPDKIRVNAVCPCPTETEMMRLAEEHVAPGDPAAGKRAFASSIPLGRYARPEEVAGLVAYLASDAAEFVTGTAIPIDGGLTA</sequence>
<keyword evidence="4" id="KW-1185">Reference proteome</keyword>
<organism evidence="3 4">
    <name type="scientific">Sphingomonas arvum</name>
    <dbReference type="NCBI Taxonomy" id="2992113"/>
    <lineage>
        <taxon>Bacteria</taxon>
        <taxon>Pseudomonadati</taxon>
        <taxon>Pseudomonadota</taxon>
        <taxon>Alphaproteobacteria</taxon>
        <taxon>Sphingomonadales</taxon>
        <taxon>Sphingomonadaceae</taxon>
        <taxon>Sphingomonas</taxon>
    </lineage>
</organism>
<evidence type="ECO:0000313" key="3">
    <source>
        <dbReference type="EMBL" id="MCW3796901.1"/>
    </source>
</evidence>
<dbReference type="InterPro" id="IPR020904">
    <property type="entry name" value="Sc_DH/Rdtase_CS"/>
</dbReference>
<dbReference type="PROSITE" id="PS00061">
    <property type="entry name" value="ADH_SHORT"/>
    <property type="match status" value="1"/>
</dbReference>
<gene>
    <name evidence="3" type="ORF">OMW55_03660</name>
</gene>
<accession>A0ABT3JDM0</accession>
<dbReference type="Gene3D" id="3.40.50.720">
    <property type="entry name" value="NAD(P)-binding Rossmann-like Domain"/>
    <property type="match status" value="1"/>
</dbReference>
<dbReference type="PRINTS" id="PR00080">
    <property type="entry name" value="SDRFAMILY"/>
</dbReference>
<dbReference type="RefSeq" id="WP_264880900.1">
    <property type="nucleotide sequence ID" value="NZ_JAPDOB010000001.1"/>
</dbReference>
<protein>
    <submittedName>
        <fullName evidence="3">SDR family oxidoreductase</fullName>
    </submittedName>
</protein>
<dbReference type="EMBL" id="JAPDOB010000001">
    <property type="protein sequence ID" value="MCW3796901.1"/>
    <property type="molecule type" value="Genomic_DNA"/>
</dbReference>
<dbReference type="CDD" id="cd05233">
    <property type="entry name" value="SDR_c"/>
    <property type="match status" value="1"/>
</dbReference>
<evidence type="ECO:0000256" key="2">
    <source>
        <dbReference type="ARBA" id="ARBA00023002"/>
    </source>
</evidence>
<dbReference type="InterPro" id="IPR036291">
    <property type="entry name" value="NAD(P)-bd_dom_sf"/>
</dbReference>
<dbReference type="PANTHER" id="PTHR24321:SF8">
    <property type="entry name" value="ESTRADIOL 17-BETA-DEHYDROGENASE 8-RELATED"/>
    <property type="match status" value="1"/>
</dbReference>
<comment type="similarity">
    <text evidence="1">Belongs to the short-chain dehydrogenases/reductases (SDR) family.</text>
</comment>
<comment type="caution">
    <text evidence="3">The sequence shown here is derived from an EMBL/GenBank/DDBJ whole genome shotgun (WGS) entry which is preliminary data.</text>
</comment>
<dbReference type="PRINTS" id="PR00081">
    <property type="entry name" value="GDHRDH"/>
</dbReference>
<dbReference type="PANTHER" id="PTHR24321">
    <property type="entry name" value="DEHYDROGENASES, SHORT CHAIN"/>
    <property type="match status" value="1"/>
</dbReference>